<organism evidence="1 2">
    <name type="scientific">Racocetra persica</name>
    <dbReference type="NCBI Taxonomy" id="160502"/>
    <lineage>
        <taxon>Eukaryota</taxon>
        <taxon>Fungi</taxon>
        <taxon>Fungi incertae sedis</taxon>
        <taxon>Mucoromycota</taxon>
        <taxon>Glomeromycotina</taxon>
        <taxon>Glomeromycetes</taxon>
        <taxon>Diversisporales</taxon>
        <taxon>Gigasporaceae</taxon>
        <taxon>Racocetra</taxon>
    </lineage>
</organism>
<name>A0ACA9SEH6_9GLOM</name>
<keyword evidence="2" id="KW-1185">Reference proteome</keyword>
<gene>
    <name evidence="1" type="ORF">RPERSI_LOCUS29057</name>
</gene>
<feature type="non-terminal residue" evidence="1">
    <location>
        <position position="266"/>
    </location>
</feature>
<reference evidence="1" key="1">
    <citation type="submission" date="2021-06" db="EMBL/GenBank/DDBJ databases">
        <authorList>
            <person name="Kallberg Y."/>
            <person name="Tangrot J."/>
            <person name="Rosling A."/>
        </authorList>
    </citation>
    <scope>NUCLEOTIDE SEQUENCE</scope>
    <source>
        <strain evidence="1">MA461A</strain>
    </source>
</reference>
<proteinExistence type="predicted"/>
<protein>
    <submittedName>
        <fullName evidence="1">13535_t:CDS:1</fullName>
    </submittedName>
</protein>
<feature type="non-terminal residue" evidence="1">
    <location>
        <position position="1"/>
    </location>
</feature>
<dbReference type="Proteomes" id="UP000789920">
    <property type="component" value="Unassembled WGS sequence"/>
</dbReference>
<comment type="caution">
    <text evidence="1">The sequence shown here is derived from an EMBL/GenBank/DDBJ whole genome shotgun (WGS) entry which is preliminary data.</text>
</comment>
<dbReference type="EMBL" id="CAJVQC010108094">
    <property type="protein sequence ID" value="CAG8834054.1"/>
    <property type="molecule type" value="Genomic_DNA"/>
</dbReference>
<accession>A0ACA9SEH6</accession>
<evidence type="ECO:0000313" key="2">
    <source>
        <dbReference type="Proteomes" id="UP000789920"/>
    </source>
</evidence>
<evidence type="ECO:0000313" key="1">
    <source>
        <dbReference type="EMBL" id="CAG8834054.1"/>
    </source>
</evidence>
<sequence>LDRSLAYQCYLMCWNQSIVIPLWNLKDEVAENDNILTWVDSVNVLTKLLYDREKNEKKPAIYSFKQMRSEIISKDFRLSSFFDSIYNASFPKERSNKDLDKLDKKLAVECYIICGNRNSKLTTFKKDVSLFVDLMGVSMEAIDALSHAGITISRRHLDREKIAIADNHSHRIAPNGISVHNLNLVDFNLICNFLDTYYMRRMSKTFNDQFYREVPLDKKLENMTLHKYDSRIQERQEKRKMKDTILLDFFELSLKNMDSYINALRE</sequence>